<feature type="transmembrane region" description="Helical" evidence="6">
    <location>
        <begin position="128"/>
        <end position="145"/>
    </location>
</feature>
<sequence>MTSVEPVEAAGRPGPSATFRQSATMAWRQLVRIKHNPMELLDLSLMPIMFLLIFVYVFGGQMMGDYRTYLQYVLGGMIAQNAVFATMNTGLGLNSDLRKGVYDRFRSLPIARSAPLAGRILSDLFKQLWAFMVMVVLGVVMGFEVQSLPGVLGAAGVLLVFSLGISWFAVLIGIISNSEEKVQIYSFVLVFPLTFTSSVFVDIDTMPGWLQAWAKVNPITHLADALRGLLSGGPVASPVLWTVVWAAVIFAVFAPLAMRAYRRKTA</sequence>
<evidence type="ECO:0000256" key="6">
    <source>
        <dbReference type="RuleBase" id="RU361157"/>
    </source>
</evidence>
<keyword evidence="9" id="KW-1185">Reference proteome</keyword>
<dbReference type="PROSITE" id="PS51012">
    <property type="entry name" value="ABC_TM2"/>
    <property type="match status" value="1"/>
</dbReference>
<keyword evidence="5" id="KW-0046">Antibiotic resistance</keyword>
<feature type="transmembrane region" description="Helical" evidence="6">
    <location>
        <begin position="151"/>
        <end position="175"/>
    </location>
</feature>
<protein>
    <recommendedName>
        <fullName evidence="6">Transport permease protein</fullName>
    </recommendedName>
</protein>
<dbReference type="InterPro" id="IPR047817">
    <property type="entry name" value="ABC2_TM_bact-type"/>
</dbReference>
<evidence type="ECO:0000256" key="3">
    <source>
        <dbReference type="ARBA" id="ARBA00022989"/>
    </source>
</evidence>
<comment type="caution">
    <text evidence="8">The sequence shown here is derived from an EMBL/GenBank/DDBJ whole genome shotgun (WGS) entry which is preliminary data.</text>
</comment>
<dbReference type="PANTHER" id="PTHR43229:SF2">
    <property type="entry name" value="NODULATION PROTEIN J"/>
    <property type="match status" value="1"/>
</dbReference>
<feature type="transmembrane region" description="Helical" evidence="6">
    <location>
        <begin position="40"/>
        <end position="58"/>
    </location>
</feature>
<feature type="transmembrane region" description="Helical" evidence="6">
    <location>
        <begin position="182"/>
        <end position="201"/>
    </location>
</feature>
<comment type="subcellular location">
    <subcellularLocation>
        <location evidence="6">Cell membrane</location>
        <topology evidence="6">Multi-pass membrane protein</topology>
    </subcellularLocation>
    <subcellularLocation>
        <location evidence="1">Membrane</location>
        <topology evidence="1">Multi-pass membrane protein</topology>
    </subcellularLocation>
</comment>
<dbReference type="PANTHER" id="PTHR43229">
    <property type="entry name" value="NODULATION PROTEIN J"/>
    <property type="match status" value="1"/>
</dbReference>
<dbReference type="Pfam" id="PF01061">
    <property type="entry name" value="ABC2_membrane"/>
    <property type="match status" value="1"/>
</dbReference>
<dbReference type="Proteomes" id="UP001595823">
    <property type="component" value="Unassembled WGS sequence"/>
</dbReference>
<dbReference type="EMBL" id="JBHSDK010000005">
    <property type="protein sequence ID" value="MFC4334458.1"/>
    <property type="molecule type" value="Genomic_DNA"/>
</dbReference>
<feature type="domain" description="ABC transmembrane type-2" evidence="7">
    <location>
        <begin position="38"/>
        <end position="264"/>
    </location>
</feature>
<comment type="similarity">
    <text evidence="6">Belongs to the ABC-2 integral membrane protein family.</text>
</comment>
<evidence type="ECO:0000256" key="1">
    <source>
        <dbReference type="ARBA" id="ARBA00004141"/>
    </source>
</evidence>
<dbReference type="InterPro" id="IPR013525">
    <property type="entry name" value="ABC2_TM"/>
</dbReference>
<keyword evidence="6" id="KW-1003">Cell membrane</keyword>
<evidence type="ECO:0000256" key="4">
    <source>
        <dbReference type="ARBA" id="ARBA00023136"/>
    </source>
</evidence>
<keyword evidence="3 6" id="KW-1133">Transmembrane helix</keyword>
<dbReference type="InterPro" id="IPR000412">
    <property type="entry name" value="ABC_2_transport"/>
</dbReference>
<keyword evidence="2 6" id="KW-0812">Transmembrane</keyword>
<proteinExistence type="inferred from homology"/>
<evidence type="ECO:0000313" key="8">
    <source>
        <dbReference type="EMBL" id="MFC4334458.1"/>
    </source>
</evidence>
<feature type="transmembrane region" description="Helical" evidence="6">
    <location>
        <begin position="239"/>
        <end position="258"/>
    </location>
</feature>
<dbReference type="RefSeq" id="WP_380618222.1">
    <property type="nucleotide sequence ID" value="NZ_JBHSDK010000005.1"/>
</dbReference>
<feature type="transmembrane region" description="Helical" evidence="6">
    <location>
        <begin position="70"/>
        <end position="91"/>
    </location>
</feature>
<keyword evidence="6" id="KW-0813">Transport</keyword>
<dbReference type="PIRSF" id="PIRSF006648">
    <property type="entry name" value="DrrB"/>
    <property type="match status" value="1"/>
</dbReference>
<evidence type="ECO:0000259" key="7">
    <source>
        <dbReference type="PROSITE" id="PS51012"/>
    </source>
</evidence>
<keyword evidence="4 6" id="KW-0472">Membrane</keyword>
<evidence type="ECO:0000313" key="9">
    <source>
        <dbReference type="Proteomes" id="UP001595823"/>
    </source>
</evidence>
<accession>A0ABV8TVL5</accession>
<name>A0ABV8TVL5_9ACTN</name>
<evidence type="ECO:0000256" key="2">
    <source>
        <dbReference type="ARBA" id="ARBA00022692"/>
    </source>
</evidence>
<organism evidence="8 9">
    <name type="scientific">Salininema proteolyticum</name>
    <dbReference type="NCBI Taxonomy" id="1607685"/>
    <lineage>
        <taxon>Bacteria</taxon>
        <taxon>Bacillati</taxon>
        <taxon>Actinomycetota</taxon>
        <taxon>Actinomycetes</taxon>
        <taxon>Glycomycetales</taxon>
        <taxon>Glycomycetaceae</taxon>
        <taxon>Salininema</taxon>
    </lineage>
</organism>
<evidence type="ECO:0000256" key="5">
    <source>
        <dbReference type="ARBA" id="ARBA00023251"/>
    </source>
</evidence>
<dbReference type="InterPro" id="IPR051784">
    <property type="entry name" value="Nod_factor_ABC_transporter"/>
</dbReference>
<gene>
    <name evidence="8" type="ORF">ACFPET_04510</name>
</gene>
<reference evidence="9" key="1">
    <citation type="journal article" date="2019" name="Int. J. Syst. Evol. Microbiol.">
        <title>The Global Catalogue of Microorganisms (GCM) 10K type strain sequencing project: providing services to taxonomists for standard genome sequencing and annotation.</title>
        <authorList>
            <consortium name="The Broad Institute Genomics Platform"/>
            <consortium name="The Broad Institute Genome Sequencing Center for Infectious Disease"/>
            <person name="Wu L."/>
            <person name="Ma J."/>
        </authorList>
    </citation>
    <scope>NUCLEOTIDE SEQUENCE [LARGE SCALE GENOMIC DNA]</scope>
    <source>
        <strain evidence="9">IBRC-M 10908</strain>
    </source>
</reference>